<feature type="region of interest" description="Disordered" evidence="2">
    <location>
        <begin position="225"/>
        <end position="273"/>
    </location>
</feature>
<dbReference type="InterPro" id="IPR005094">
    <property type="entry name" value="Endonuclease_MobA/VirD2"/>
</dbReference>
<feature type="coiled-coil region" evidence="1">
    <location>
        <begin position="329"/>
        <end position="363"/>
    </location>
</feature>
<dbReference type="Pfam" id="PF03432">
    <property type="entry name" value="Relaxase"/>
    <property type="match status" value="1"/>
</dbReference>
<evidence type="ECO:0000256" key="1">
    <source>
        <dbReference type="SAM" id="Coils"/>
    </source>
</evidence>
<feature type="region of interest" description="Disordered" evidence="2">
    <location>
        <begin position="459"/>
        <end position="483"/>
    </location>
</feature>
<dbReference type="OrthoDB" id="9762440at2"/>
<dbReference type="RefSeq" id="WP_092874589.1">
    <property type="nucleotide sequence ID" value="NZ_FOJY01000026.1"/>
</dbReference>
<evidence type="ECO:0000259" key="3">
    <source>
        <dbReference type="Pfam" id="PF03432"/>
    </source>
</evidence>
<gene>
    <name evidence="4" type="ORF">SAMN05216249_1269</name>
</gene>
<feature type="domain" description="MobA/VirD2-like nuclease" evidence="3">
    <location>
        <begin position="19"/>
        <end position="147"/>
    </location>
</feature>
<name>A0A1I1AJ16_9FIRM</name>
<feature type="compositionally biased region" description="Basic and acidic residues" evidence="2">
    <location>
        <begin position="240"/>
        <end position="271"/>
    </location>
</feature>
<dbReference type="EMBL" id="FOJY01000026">
    <property type="protein sequence ID" value="SFB36508.1"/>
    <property type="molecule type" value="Genomic_DNA"/>
</dbReference>
<organism evidence="4 5">
    <name type="scientific">Acetitomaculum ruminis DSM 5522</name>
    <dbReference type="NCBI Taxonomy" id="1120918"/>
    <lineage>
        <taxon>Bacteria</taxon>
        <taxon>Bacillati</taxon>
        <taxon>Bacillota</taxon>
        <taxon>Clostridia</taxon>
        <taxon>Lachnospirales</taxon>
        <taxon>Lachnospiraceae</taxon>
        <taxon>Acetitomaculum</taxon>
    </lineage>
</organism>
<evidence type="ECO:0000256" key="2">
    <source>
        <dbReference type="SAM" id="MobiDB-lite"/>
    </source>
</evidence>
<proteinExistence type="predicted"/>
<protein>
    <submittedName>
        <fullName evidence="4">Relaxase/Mobilisation nuclease domain-containing protein</fullName>
    </submittedName>
</protein>
<sequence length="483" mass="55569">MAYTRIHAIKSTVTKAVAYICNPDKTEQQLLVDSFGCSPETARHDFDYALSRTKQSDKNQAYHLIQSFAKGEVSHEEAHRIGIELADKLLGGKYSYVVATHTDKGHPHNHIIFCAADNIDHKKYNSCKKSYYHIRQLSDELCKEHGLSIIEPSGRKGKKYVQWKAEQEGTSWKKRLQEDIDECIKISKSYEDFLRLIKEKGYTVTGDKIGDTHAKYIKFTAPGQERPVRGSSRNFGAGYTKEEIKDRIENPEKWKNQEKTSQEQKVTEAPKQKTRIKIPKKDILTRTGANRTLIDTTGERFQNSPGLQHWASVKNLKTAATSYAAADNLSELQKHIDKKTTEAKSARTELVELEHQMKKVSELLLYAEQYRDNKPFQEKYKKSKDPDRYLRMHETQLILYDGAERMLRKMGLDPKSVDASEIRADYEAMQTRKATLERTYKSAEKNAKALQQKMANVEQYVGKDNSHDRDQQQISTEHNTGRT</sequence>
<feature type="compositionally biased region" description="Polar residues" evidence="2">
    <location>
        <begin position="472"/>
        <end position="483"/>
    </location>
</feature>
<keyword evidence="1" id="KW-0175">Coiled coil</keyword>
<evidence type="ECO:0000313" key="4">
    <source>
        <dbReference type="EMBL" id="SFB36508.1"/>
    </source>
</evidence>
<dbReference type="STRING" id="1120918.SAMN05216249_1269"/>
<reference evidence="4 5" key="1">
    <citation type="submission" date="2016-10" db="EMBL/GenBank/DDBJ databases">
        <authorList>
            <person name="de Groot N.N."/>
        </authorList>
    </citation>
    <scope>NUCLEOTIDE SEQUENCE [LARGE SCALE GENOMIC DNA]</scope>
    <source>
        <strain evidence="4 5">DSM 5522</strain>
    </source>
</reference>
<accession>A0A1I1AJ16</accession>
<evidence type="ECO:0000313" key="5">
    <source>
        <dbReference type="Proteomes" id="UP000198838"/>
    </source>
</evidence>
<dbReference type="AlphaFoldDB" id="A0A1I1AJ16"/>
<keyword evidence="5" id="KW-1185">Reference proteome</keyword>
<dbReference type="Proteomes" id="UP000198838">
    <property type="component" value="Unassembled WGS sequence"/>
</dbReference>